<protein>
    <submittedName>
        <fullName evidence="2">Uncharacterized protein</fullName>
    </submittedName>
</protein>
<reference evidence="2 3" key="1">
    <citation type="submission" date="2016-12" db="EMBL/GenBank/DDBJ databases">
        <title>Marinobacter lutaoensis whole genome sequencing.</title>
        <authorList>
            <person name="Verma A."/>
            <person name="Krishnamurthi S."/>
        </authorList>
    </citation>
    <scope>NUCLEOTIDE SEQUENCE [LARGE SCALE GENOMIC DNA]</scope>
    <source>
        <strain evidence="2 3">T5054</strain>
    </source>
</reference>
<evidence type="ECO:0000313" key="2">
    <source>
        <dbReference type="EMBL" id="ONF42151.1"/>
    </source>
</evidence>
<gene>
    <name evidence="2" type="ORF">BTO32_17195</name>
</gene>
<feature type="chain" id="PRO_5012866645" evidence="1">
    <location>
        <begin position="27"/>
        <end position="354"/>
    </location>
</feature>
<organism evidence="2 3">
    <name type="scientific">Marinobacter lutaoensis</name>
    <dbReference type="NCBI Taxonomy" id="135739"/>
    <lineage>
        <taxon>Bacteria</taxon>
        <taxon>Pseudomonadati</taxon>
        <taxon>Pseudomonadota</taxon>
        <taxon>Gammaproteobacteria</taxon>
        <taxon>Pseudomonadales</taxon>
        <taxon>Marinobacteraceae</taxon>
        <taxon>Marinobacter</taxon>
    </lineage>
</organism>
<feature type="signal peptide" evidence="1">
    <location>
        <begin position="1"/>
        <end position="26"/>
    </location>
</feature>
<dbReference type="Proteomes" id="UP000189339">
    <property type="component" value="Unassembled WGS sequence"/>
</dbReference>
<proteinExistence type="predicted"/>
<evidence type="ECO:0000256" key="1">
    <source>
        <dbReference type="SAM" id="SignalP"/>
    </source>
</evidence>
<dbReference type="AlphaFoldDB" id="A0A1V2DNU9"/>
<dbReference type="OrthoDB" id="7007897at2"/>
<evidence type="ECO:0000313" key="3">
    <source>
        <dbReference type="Proteomes" id="UP000189339"/>
    </source>
</evidence>
<sequence>MKVHLSNRQKLLMPLLLLLSALPVRAELRDLSDRELSRIDGTGIGLVLENFTFSHGTDEPDTQGNQARIFRLSGIRSSDGRAVDVTVNHLYLSGTGSNYGENLNPVNLGRLLYPWEIDVVDGNRLGLAGKAILQLAAPVKVPMAEGFDCLGAPAQMGSGTCSSRPATAGHAGERADMGLQMNVAVGDDRSANINLHAQSAVVDGSYLRLWGDGDRRQMAGQIRLNFYTPELSITACAQDGSSCGSRIRMADFQLELAIGNPLQPVFFDVDGGGHFVLEVAAIQQPEPGDIGADGLRGSSQAEAWDFYERYYTRPDYRSQLAIGNFSVGDRDFGSARIQGMLVQHLSIRTKDLGQ</sequence>
<comment type="caution">
    <text evidence="2">The sequence shown here is derived from an EMBL/GenBank/DDBJ whole genome shotgun (WGS) entry which is preliminary data.</text>
</comment>
<name>A0A1V2DNU9_9GAMM</name>
<accession>A0A1V2DNU9</accession>
<dbReference type="EMBL" id="MSCW01000014">
    <property type="protein sequence ID" value="ONF42151.1"/>
    <property type="molecule type" value="Genomic_DNA"/>
</dbReference>
<keyword evidence="1" id="KW-0732">Signal</keyword>
<dbReference type="STRING" id="135739.BTO32_17195"/>
<keyword evidence="3" id="KW-1185">Reference proteome</keyword>